<dbReference type="Proteomes" id="UP000308199">
    <property type="component" value="Unassembled WGS sequence"/>
</dbReference>
<evidence type="ECO:0000313" key="7">
    <source>
        <dbReference type="EMBL" id="THH06834.1"/>
    </source>
</evidence>
<dbReference type="Pfam" id="PF17168">
    <property type="entry name" value="DUF5127"/>
    <property type="match status" value="1"/>
</dbReference>
<feature type="coiled-coil region" evidence="1">
    <location>
        <begin position="904"/>
        <end position="931"/>
    </location>
</feature>
<keyword evidence="3" id="KW-1133">Transmembrane helix</keyword>
<feature type="transmembrane region" description="Helical" evidence="3">
    <location>
        <begin position="745"/>
        <end position="768"/>
    </location>
</feature>
<keyword evidence="3" id="KW-0472">Membrane</keyword>
<dbReference type="InterPro" id="IPR052743">
    <property type="entry name" value="Glutaminase_GtaA"/>
</dbReference>
<evidence type="ECO:0000259" key="5">
    <source>
        <dbReference type="Pfam" id="PF16335"/>
    </source>
</evidence>
<keyword evidence="1" id="KW-0175">Coiled coil</keyword>
<dbReference type="PANTHER" id="PTHR31987">
    <property type="entry name" value="GLUTAMINASE A-RELATED"/>
    <property type="match status" value="1"/>
</dbReference>
<evidence type="ECO:0000313" key="8">
    <source>
        <dbReference type="Proteomes" id="UP000308199"/>
    </source>
</evidence>
<name>A0A4S4L605_9AGAM</name>
<feature type="domain" description="Glutaminase A N-terminal" evidence="6">
    <location>
        <begin position="116"/>
        <end position="350"/>
    </location>
</feature>
<proteinExistence type="predicted"/>
<feature type="chain" id="PRO_5043635616" description="DUF1793 domain-containing protein" evidence="4">
    <location>
        <begin position="26"/>
        <end position="948"/>
    </location>
</feature>
<keyword evidence="3" id="KW-0812">Transmembrane</keyword>
<dbReference type="InterPro" id="IPR032514">
    <property type="entry name" value="GtaA_central"/>
</dbReference>
<evidence type="ECO:0000256" key="2">
    <source>
        <dbReference type="SAM" id="MobiDB-lite"/>
    </source>
</evidence>
<keyword evidence="4" id="KW-0732">Signal</keyword>
<dbReference type="SUPFAM" id="SSF48208">
    <property type="entry name" value="Six-hairpin glycosidases"/>
    <property type="match status" value="1"/>
</dbReference>
<dbReference type="EMBL" id="SGPK01000173">
    <property type="protein sequence ID" value="THH06834.1"/>
    <property type="molecule type" value="Genomic_DNA"/>
</dbReference>
<feature type="domain" description="Glutaminase A central" evidence="5">
    <location>
        <begin position="356"/>
        <end position="713"/>
    </location>
</feature>
<dbReference type="GO" id="GO:0005975">
    <property type="term" value="P:carbohydrate metabolic process"/>
    <property type="evidence" value="ECO:0007669"/>
    <property type="project" value="InterPro"/>
</dbReference>
<accession>A0A4S4L605</accession>
<evidence type="ECO:0000256" key="3">
    <source>
        <dbReference type="SAM" id="Phobius"/>
    </source>
</evidence>
<comment type="caution">
    <text evidence="7">The sequence shown here is derived from an EMBL/GenBank/DDBJ whole genome shotgun (WGS) entry which is preliminary data.</text>
</comment>
<feature type="signal peptide" evidence="4">
    <location>
        <begin position="1"/>
        <end position="25"/>
    </location>
</feature>
<dbReference type="OrthoDB" id="3918848at2759"/>
<gene>
    <name evidence="7" type="ORF">EW145_g3808</name>
</gene>
<dbReference type="PANTHER" id="PTHR31987:SF1">
    <property type="entry name" value="GLUTAMINASE A"/>
    <property type="match status" value="1"/>
</dbReference>
<protein>
    <recommendedName>
        <fullName evidence="9">DUF1793 domain-containing protein</fullName>
    </recommendedName>
</protein>
<sequence>MSLIISMFLLLRLSLLLLFAALAVSQTGPSLWTIAPFNPPAYSLALRSPYLNTWNAQGNGPAPLTNVWPNLWPASRPILGWYASVVVDGQGYRIMGAANIPNVTEANQTAVEFTPTRTSLLFSAGPMQINATFLNPIEPTDLVRQSLPFSYFYLSATSTDGNAHTLRMYSDISGEFMAGDTSQIAQWTPVDSGQYVVLSMQLQTQQAFTENDNHAQDATEYYTFKKIAGTTTSWGITQDVVNRGLASNLSKPLSNTADPTPRPVQDNWPTLGIMIDWPGSITETPEPAVWAIGLVRNPSIQYRLTDGTFQKRSPYFLTAFSDVQSAAQFFLDDFSNALASANAFDAKLQAAGSALSSDYADLLTLSVGQVLSSLDITIANGTDVSGPIAGMFSQSPDLQSSVNTVDVLYAAFPMFLYLNPELGGYLLAPLLEYQDSAAYTQTYAARNIGTAYPNATADHITDAHDFQVEETANMLIMVLAYSQASGNGTFISNHYTLLSDWAEFLGNTTLTPTNQKSADVAVTGDLSNNNQTNTALKGIIGIAAMAKMAEVAGVIGDQKRFNDTATSYIQQWASNAVAADNSHIDFFYGDTNSNGLMYNVFADKLLQLDLVPESVYQVLTVYYNNIAAQNRFGLPLDNQDTSVATSHSMMFAASTVTNPTTQSFMVTQLHNYVSANLNNTAFTAAYNPTTGFGVDVSVAGVNSPAVGSMFSLLALNASVKSINVPGRSTVPGSAAANPSPSHTGAIAGGVVAGVVGVVAIGVGIFFWIRRRRNARLHHENDYGTYSDPKDMARSYSGGKPMGLAPGTAFEPFRYSSTNTGSGYTPSSDLYSPGLESGITQTHVRSTSEVQDLAGLTSVAAQAGYVAAPVPERDSGYFRTRRRGESGSDLGPSASQVGGASEVMIAKQSLVNEELRSEVDNLRRDLERIREEQGRAVLDEAPPSYSDPV</sequence>
<reference evidence="7 8" key="1">
    <citation type="submission" date="2019-02" db="EMBL/GenBank/DDBJ databases">
        <title>Genome sequencing of the rare red list fungi Phellinidium pouzarii.</title>
        <authorList>
            <person name="Buettner E."/>
            <person name="Kellner H."/>
        </authorList>
    </citation>
    <scope>NUCLEOTIDE SEQUENCE [LARGE SCALE GENOMIC DNA]</scope>
    <source>
        <strain evidence="7 8">DSM 108285</strain>
    </source>
</reference>
<dbReference type="Pfam" id="PF16335">
    <property type="entry name" value="GtaA_6_Hairpin"/>
    <property type="match status" value="1"/>
</dbReference>
<evidence type="ECO:0000256" key="4">
    <source>
        <dbReference type="SAM" id="SignalP"/>
    </source>
</evidence>
<dbReference type="AlphaFoldDB" id="A0A4S4L605"/>
<dbReference type="InterPro" id="IPR033433">
    <property type="entry name" value="GtaA_N"/>
</dbReference>
<evidence type="ECO:0000259" key="6">
    <source>
        <dbReference type="Pfam" id="PF17168"/>
    </source>
</evidence>
<dbReference type="InterPro" id="IPR008928">
    <property type="entry name" value="6-hairpin_glycosidase_sf"/>
</dbReference>
<evidence type="ECO:0008006" key="9">
    <source>
        <dbReference type="Google" id="ProtNLM"/>
    </source>
</evidence>
<evidence type="ECO:0000256" key="1">
    <source>
        <dbReference type="SAM" id="Coils"/>
    </source>
</evidence>
<organism evidence="7 8">
    <name type="scientific">Phellinidium pouzarii</name>
    <dbReference type="NCBI Taxonomy" id="167371"/>
    <lineage>
        <taxon>Eukaryota</taxon>
        <taxon>Fungi</taxon>
        <taxon>Dikarya</taxon>
        <taxon>Basidiomycota</taxon>
        <taxon>Agaricomycotina</taxon>
        <taxon>Agaricomycetes</taxon>
        <taxon>Hymenochaetales</taxon>
        <taxon>Hymenochaetaceae</taxon>
        <taxon>Phellinidium</taxon>
    </lineage>
</organism>
<keyword evidence="8" id="KW-1185">Reference proteome</keyword>
<feature type="region of interest" description="Disordered" evidence="2">
    <location>
        <begin position="876"/>
        <end position="897"/>
    </location>
</feature>